<dbReference type="AlphaFoldDB" id="A0A0C1QCL7"/>
<gene>
    <name evidence="2" type="ORF">JF50_07870</name>
</gene>
<proteinExistence type="predicted"/>
<feature type="transmembrane region" description="Helical" evidence="1">
    <location>
        <begin position="93"/>
        <end position="109"/>
    </location>
</feature>
<evidence type="ECO:0000256" key="1">
    <source>
        <dbReference type="SAM" id="Phobius"/>
    </source>
</evidence>
<dbReference type="EMBL" id="JWIC01000005">
    <property type="protein sequence ID" value="KID57150.1"/>
    <property type="molecule type" value="Genomic_DNA"/>
</dbReference>
<dbReference type="Proteomes" id="UP000031327">
    <property type="component" value="Unassembled WGS sequence"/>
</dbReference>
<keyword evidence="1" id="KW-0472">Membrane</keyword>
<feature type="transmembrane region" description="Helical" evidence="1">
    <location>
        <begin position="30"/>
        <end position="50"/>
    </location>
</feature>
<name>A0A0C1QCL7_9GAMM</name>
<keyword evidence="1" id="KW-0812">Transmembrane</keyword>
<feature type="transmembrane region" description="Helical" evidence="1">
    <location>
        <begin position="7"/>
        <end position="24"/>
    </location>
</feature>
<dbReference type="RefSeq" id="WP_039608927.1">
    <property type="nucleotide sequence ID" value="NZ_JWIC01000005.1"/>
</dbReference>
<sequence length="117" mass="12940">MNVKGCFSHVYACLLVITSLLLLVPSFVPGAMSVLAFYSSIFVLALSILTVKRGRSWCFNMTALSVTIGTLFINDYLRLFEPIPTATWTSKGILYAVLAVTILTGIRRVQRYVEPTS</sequence>
<feature type="transmembrane region" description="Helical" evidence="1">
    <location>
        <begin position="57"/>
        <end position="73"/>
    </location>
</feature>
<evidence type="ECO:0000313" key="2">
    <source>
        <dbReference type="EMBL" id="KID57150.1"/>
    </source>
</evidence>
<organism evidence="2 3">
    <name type="scientific">Pseudoalteromonas luteoviolacea</name>
    <dbReference type="NCBI Taxonomy" id="43657"/>
    <lineage>
        <taxon>Bacteria</taxon>
        <taxon>Pseudomonadati</taxon>
        <taxon>Pseudomonadota</taxon>
        <taxon>Gammaproteobacteria</taxon>
        <taxon>Alteromonadales</taxon>
        <taxon>Pseudoalteromonadaceae</taxon>
        <taxon>Pseudoalteromonas</taxon>
    </lineage>
</organism>
<reference evidence="2 3" key="1">
    <citation type="submission" date="2014-12" db="EMBL/GenBank/DDBJ databases">
        <title>Draft Genome Sequence of Pseudoalteromonas luteoviolacea HI1.</title>
        <authorList>
            <person name="Asahina A.Y."/>
            <person name="Hadfield M.G."/>
        </authorList>
    </citation>
    <scope>NUCLEOTIDE SEQUENCE [LARGE SCALE GENOMIC DNA]</scope>
    <source>
        <strain evidence="2 3">HI1</strain>
    </source>
</reference>
<keyword evidence="1" id="KW-1133">Transmembrane helix</keyword>
<comment type="caution">
    <text evidence="2">The sequence shown here is derived from an EMBL/GenBank/DDBJ whole genome shotgun (WGS) entry which is preliminary data.</text>
</comment>
<dbReference type="OrthoDB" id="6316276at2"/>
<accession>A0A0C1QCL7</accession>
<protein>
    <submittedName>
        <fullName evidence="2">Uncharacterized protein</fullName>
    </submittedName>
</protein>
<evidence type="ECO:0000313" key="3">
    <source>
        <dbReference type="Proteomes" id="UP000031327"/>
    </source>
</evidence>